<dbReference type="HOGENOM" id="CLU_1442340_0_0_1"/>
<evidence type="ECO:0000256" key="6">
    <source>
        <dbReference type="ARBA" id="ARBA00022691"/>
    </source>
</evidence>
<organism evidence="10">
    <name type="scientific">Caenorhabditis remanei</name>
    <name type="common">Caenorhabditis vulgaris</name>
    <dbReference type="NCBI Taxonomy" id="31234"/>
    <lineage>
        <taxon>Eukaryota</taxon>
        <taxon>Metazoa</taxon>
        <taxon>Ecdysozoa</taxon>
        <taxon>Nematoda</taxon>
        <taxon>Chromadorea</taxon>
        <taxon>Rhabditida</taxon>
        <taxon>Rhabditina</taxon>
        <taxon>Rhabditomorpha</taxon>
        <taxon>Rhabditoidea</taxon>
        <taxon>Rhabditidae</taxon>
        <taxon>Peloderinae</taxon>
        <taxon>Caenorhabditis</taxon>
    </lineage>
</organism>
<dbReference type="AlphaFoldDB" id="E3N6B2"/>
<dbReference type="Gene3D" id="2.170.270.10">
    <property type="entry name" value="SET domain"/>
    <property type="match status" value="1"/>
</dbReference>
<dbReference type="GO" id="GO:0032259">
    <property type="term" value="P:methylation"/>
    <property type="evidence" value="ECO:0007669"/>
    <property type="project" value="UniProtKB-KW"/>
</dbReference>
<evidence type="ECO:0000256" key="7">
    <source>
        <dbReference type="ARBA" id="ARBA00023242"/>
    </source>
</evidence>
<dbReference type="STRING" id="31234.E3N6B2"/>
<dbReference type="EMBL" id="DS268539">
    <property type="protein sequence ID" value="EFO88021.1"/>
    <property type="molecule type" value="Genomic_DNA"/>
</dbReference>
<keyword evidence="5" id="KW-0808">Transferase</keyword>
<evidence type="ECO:0000313" key="9">
    <source>
        <dbReference type="EMBL" id="EFO88021.1"/>
    </source>
</evidence>
<dbReference type="GO" id="GO:0005634">
    <property type="term" value="C:nucleus"/>
    <property type="evidence" value="ECO:0007669"/>
    <property type="project" value="UniProtKB-SubCell"/>
</dbReference>
<dbReference type="InParanoid" id="E3N6B2"/>
<dbReference type="eggNOG" id="KOG1081">
    <property type="taxonomic scope" value="Eukaryota"/>
</dbReference>
<accession>E3N6B2</accession>
<keyword evidence="10" id="KW-1185">Reference proteome</keyword>
<evidence type="ECO:0000256" key="3">
    <source>
        <dbReference type="ARBA" id="ARBA00022454"/>
    </source>
</evidence>
<keyword evidence="6" id="KW-0949">S-adenosyl-L-methionine</keyword>
<dbReference type="Proteomes" id="UP000008281">
    <property type="component" value="Unassembled WGS sequence"/>
</dbReference>
<dbReference type="InterPro" id="IPR050777">
    <property type="entry name" value="SET2_Histone-Lys_MeTrsfase"/>
</dbReference>
<evidence type="ECO:0000256" key="5">
    <source>
        <dbReference type="ARBA" id="ARBA00022679"/>
    </source>
</evidence>
<dbReference type="OrthoDB" id="422362at2759"/>
<evidence type="ECO:0000256" key="1">
    <source>
        <dbReference type="ARBA" id="ARBA00004123"/>
    </source>
</evidence>
<evidence type="ECO:0000259" key="8">
    <source>
        <dbReference type="Pfam" id="PF00856"/>
    </source>
</evidence>
<keyword evidence="7" id="KW-0539">Nucleus</keyword>
<proteinExistence type="predicted"/>
<protein>
    <recommendedName>
        <fullName evidence="8">SET domain-containing protein</fullName>
    </recommendedName>
</protein>
<dbReference type="PANTHER" id="PTHR22884">
    <property type="entry name" value="SET DOMAIN PROTEINS"/>
    <property type="match status" value="1"/>
</dbReference>
<dbReference type="GO" id="GO:0008168">
    <property type="term" value="F:methyltransferase activity"/>
    <property type="evidence" value="ECO:0007669"/>
    <property type="project" value="UniProtKB-KW"/>
</dbReference>
<keyword evidence="4" id="KW-0489">Methyltransferase</keyword>
<dbReference type="SUPFAM" id="SSF82199">
    <property type="entry name" value="SET domain"/>
    <property type="match status" value="1"/>
</dbReference>
<name>E3N6B2_CAERE</name>
<evidence type="ECO:0000313" key="10">
    <source>
        <dbReference type="Proteomes" id="UP000008281"/>
    </source>
</evidence>
<dbReference type="InterPro" id="IPR001214">
    <property type="entry name" value="SET_dom"/>
</dbReference>
<evidence type="ECO:0000256" key="4">
    <source>
        <dbReference type="ARBA" id="ARBA00022603"/>
    </source>
</evidence>
<reference evidence="9" key="1">
    <citation type="submission" date="2007-07" db="EMBL/GenBank/DDBJ databases">
        <title>PCAP assembly of the Caenorhabditis remanei genome.</title>
        <authorList>
            <consortium name="The Caenorhabditis remanei Sequencing Consortium"/>
            <person name="Wilson R.K."/>
        </authorList>
    </citation>
    <scope>NUCLEOTIDE SEQUENCE [LARGE SCALE GENOMIC DNA]</scope>
    <source>
        <strain evidence="9">PB4641</strain>
    </source>
</reference>
<dbReference type="GO" id="GO:0005694">
    <property type="term" value="C:chromosome"/>
    <property type="evidence" value="ECO:0007669"/>
    <property type="project" value="UniProtKB-SubCell"/>
</dbReference>
<dbReference type="InterPro" id="IPR046341">
    <property type="entry name" value="SET_dom_sf"/>
</dbReference>
<comment type="subcellular location">
    <subcellularLocation>
        <location evidence="2">Chromosome</location>
    </subcellularLocation>
    <subcellularLocation>
        <location evidence="1">Nucleus</location>
    </subcellularLocation>
</comment>
<gene>
    <name evidence="9" type="ORF">CRE_05144</name>
</gene>
<keyword evidence="3" id="KW-0158">Chromosome</keyword>
<dbReference type="Pfam" id="PF00856">
    <property type="entry name" value="SET"/>
    <property type="match status" value="1"/>
</dbReference>
<feature type="domain" description="SET" evidence="8">
    <location>
        <begin position="55"/>
        <end position="128"/>
    </location>
</feature>
<evidence type="ECO:0000256" key="2">
    <source>
        <dbReference type="ARBA" id="ARBA00004286"/>
    </source>
</evidence>
<sequence length="188" mass="21270">MYILAEKIVSYEICIPGIKSRVHFTLPKGSNLCKPIRLGGKTQRDDPSHEDVAKGYRVEAIKDVQDGKNLAEYSGEIISVAEKAERVSIINMADDLEPNCYLMNIDIDWYIDSARRSNITRYINHSLIQTGLVKLEKKEIPYRPAFIKEGGENILHFKMNNLMEICLCESNNCSGKKIITTSFLLSAI</sequence>